<sequence length="412" mass="45301">MWFVGHEPDAHHRLNKVKISQFSYMEDFLVVFQDAANAVLSQHVKSTSGTDCAAAIETFHKLIGIPTFENALPSPYTALISEKEPSTLDKEFCIVQTQYGNYVGCKLNEDTQATSILNPFVSKIKSKTEDALAETMEAKFKELSNRFESLYLAQNCSPCAPCSSTNLTCYNCSEVGHVSKSCTSPAPFASNLTILISAALTAIEPTLGNTLYTSCCPSRSLLQKNMPYLLLLPQAMNKKSNPDYIVDPNRPHFPFKLINPRKFCSHGLSPDHGYTPPPMKRADREYVPSPKHFYRHPLWDSPIPPAANFLAPNPILVNPPAPHLHPTNISATAARTWSTPIHSPPWRSCWTLMILLLVETAPNTPPSSPGPSDFFLQENVAPVAYSSQNTGGNHSEATYNSARHAATGAANE</sequence>
<reference evidence="1" key="1">
    <citation type="submission" date="2022-04" db="EMBL/GenBank/DDBJ databases">
        <title>Genome of the entomopathogenic fungus Entomophthora muscae.</title>
        <authorList>
            <person name="Elya C."/>
            <person name="Lovett B.R."/>
            <person name="Lee E."/>
            <person name="Macias A.M."/>
            <person name="Hajek A.E."/>
            <person name="De Bivort B.L."/>
            <person name="Kasson M.T."/>
            <person name="De Fine Licht H.H."/>
            <person name="Stajich J.E."/>
        </authorList>
    </citation>
    <scope>NUCLEOTIDE SEQUENCE</scope>
    <source>
        <strain evidence="1">Berkeley</strain>
    </source>
</reference>
<accession>A0ACC2T0P6</accession>
<keyword evidence="2" id="KW-1185">Reference proteome</keyword>
<evidence type="ECO:0000313" key="2">
    <source>
        <dbReference type="Proteomes" id="UP001165960"/>
    </source>
</evidence>
<gene>
    <name evidence="1" type="ORF">DSO57_1031676</name>
</gene>
<dbReference type="Proteomes" id="UP001165960">
    <property type="component" value="Unassembled WGS sequence"/>
</dbReference>
<name>A0ACC2T0P6_9FUNG</name>
<comment type="caution">
    <text evidence="1">The sequence shown here is derived from an EMBL/GenBank/DDBJ whole genome shotgun (WGS) entry which is preliminary data.</text>
</comment>
<protein>
    <submittedName>
        <fullName evidence="1">Uncharacterized protein</fullName>
    </submittedName>
</protein>
<evidence type="ECO:0000313" key="1">
    <source>
        <dbReference type="EMBL" id="KAJ9068143.1"/>
    </source>
</evidence>
<dbReference type="EMBL" id="QTSX02003780">
    <property type="protein sequence ID" value="KAJ9068143.1"/>
    <property type="molecule type" value="Genomic_DNA"/>
</dbReference>
<proteinExistence type="predicted"/>
<organism evidence="1 2">
    <name type="scientific">Entomophthora muscae</name>
    <dbReference type="NCBI Taxonomy" id="34485"/>
    <lineage>
        <taxon>Eukaryota</taxon>
        <taxon>Fungi</taxon>
        <taxon>Fungi incertae sedis</taxon>
        <taxon>Zoopagomycota</taxon>
        <taxon>Entomophthoromycotina</taxon>
        <taxon>Entomophthoromycetes</taxon>
        <taxon>Entomophthorales</taxon>
        <taxon>Entomophthoraceae</taxon>
        <taxon>Entomophthora</taxon>
    </lineage>
</organism>